<dbReference type="AlphaFoldDB" id="B0C8J1"/>
<proteinExistence type="predicted"/>
<accession>B0C8J1</accession>
<dbReference type="Proteomes" id="UP000000268">
    <property type="component" value="Chromosome"/>
</dbReference>
<organism evidence="1 2">
    <name type="scientific">Acaryochloris marina (strain MBIC 11017)</name>
    <dbReference type="NCBI Taxonomy" id="329726"/>
    <lineage>
        <taxon>Bacteria</taxon>
        <taxon>Bacillati</taxon>
        <taxon>Cyanobacteriota</taxon>
        <taxon>Cyanophyceae</taxon>
        <taxon>Acaryochloridales</taxon>
        <taxon>Acaryochloridaceae</taxon>
        <taxon>Acaryochloris</taxon>
    </lineage>
</organism>
<protein>
    <submittedName>
        <fullName evidence="1">Uncharacterized protein</fullName>
    </submittedName>
</protein>
<keyword evidence="2" id="KW-1185">Reference proteome</keyword>
<dbReference type="KEGG" id="amr:AM1_5184"/>
<name>B0C8J1_ACAM1</name>
<evidence type="ECO:0000313" key="1">
    <source>
        <dbReference type="EMBL" id="ABW30146.1"/>
    </source>
</evidence>
<reference evidence="1 2" key="1">
    <citation type="journal article" date="2008" name="Proc. Natl. Acad. Sci. U.S.A.">
        <title>Niche adaptation and genome expansion in the chlorophyll d-producing cyanobacterium Acaryochloris marina.</title>
        <authorList>
            <person name="Swingley W.D."/>
            <person name="Chen M."/>
            <person name="Cheung P.C."/>
            <person name="Conrad A.L."/>
            <person name="Dejesa L.C."/>
            <person name="Hao J."/>
            <person name="Honchak B.M."/>
            <person name="Karbach L.E."/>
            <person name="Kurdoglu A."/>
            <person name="Lahiri S."/>
            <person name="Mastrian S.D."/>
            <person name="Miyashita H."/>
            <person name="Page L."/>
            <person name="Ramakrishna P."/>
            <person name="Satoh S."/>
            <person name="Sattley W.M."/>
            <person name="Shimada Y."/>
            <person name="Taylor H.L."/>
            <person name="Tomo T."/>
            <person name="Tsuchiya T."/>
            <person name="Wang Z.T."/>
            <person name="Raymond J."/>
            <person name="Mimuro M."/>
            <person name="Blankenship R.E."/>
            <person name="Touchman J.W."/>
        </authorList>
    </citation>
    <scope>NUCLEOTIDE SEQUENCE [LARGE SCALE GENOMIC DNA]</scope>
    <source>
        <strain evidence="2">MBIC 11017</strain>
    </source>
</reference>
<sequence length="39" mass="4438">MLRHPRDVVNGDAYLLSQELVLVLGCDRKVASKESIWLL</sequence>
<dbReference type="HOGENOM" id="CLU_3302995_0_0_3"/>
<evidence type="ECO:0000313" key="2">
    <source>
        <dbReference type="Proteomes" id="UP000000268"/>
    </source>
</evidence>
<gene>
    <name evidence="1" type="ordered locus">AM1_5184</name>
</gene>
<dbReference type="EMBL" id="CP000828">
    <property type="protein sequence ID" value="ABW30146.1"/>
    <property type="molecule type" value="Genomic_DNA"/>
</dbReference>